<dbReference type="Proteomes" id="UP001165289">
    <property type="component" value="Unassembled WGS sequence"/>
</dbReference>
<sequence>MSNPKSWLQLTLVDFQAKRQCLVPNNYSHDSISSQFNLTDATQSYSPTSFQETAGIEVANLALLGDTNENIAVHSSDHLVHITLPRNGNTVTPISSVSDIRIPSDISKGPQEKPTQPDRFLTIFPSTSIGGIKRSFNPDWFLIYEWLEYSITKDSKHAVGKDGIISCHAAAKSHIDAMQSWADWKINEHFGTSVDHRLETSRRERINLDKHYLKTVAEVLLLCSRTEISLRGYDESIESNNRGNFLEILDVVANHNTLVKKRMEMGQKNAKYLSGKIQNEILNVMGNMVRDIICTDIRIAEFYSLIADESKDASKKEQLSICVRYVNANSIINERFLTYVEISSQNAESLSHHILTTLKENALNPLNMVLKPTTVLLS</sequence>
<reference evidence="2 3" key="1">
    <citation type="journal article" date="2023" name="BMC Biol.">
        <title>The compact genome of the sponge Oopsacas minuta (Hexactinellida) is lacking key metazoan core genes.</title>
        <authorList>
            <person name="Santini S."/>
            <person name="Schenkelaars Q."/>
            <person name="Jourda C."/>
            <person name="Duchesne M."/>
            <person name="Belahbib H."/>
            <person name="Rocher C."/>
            <person name="Selva M."/>
            <person name="Riesgo A."/>
            <person name="Vervoort M."/>
            <person name="Leys S.P."/>
            <person name="Kodjabachian L."/>
            <person name="Le Bivic A."/>
            <person name="Borchiellini C."/>
            <person name="Claverie J.M."/>
            <person name="Renard E."/>
        </authorList>
    </citation>
    <scope>NUCLEOTIDE SEQUENCE [LARGE SCALE GENOMIC DNA]</scope>
    <source>
        <strain evidence="2">SPO-2</strain>
    </source>
</reference>
<dbReference type="EMBL" id="JAKMXF010000339">
    <property type="protein sequence ID" value="KAI6647669.1"/>
    <property type="molecule type" value="Genomic_DNA"/>
</dbReference>
<dbReference type="InterPro" id="IPR025398">
    <property type="entry name" value="DUF4371"/>
</dbReference>
<evidence type="ECO:0000313" key="2">
    <source>
        <dbReference type="EMBL" id="KAI6647669.1"/>
    </source>
</evidence>
<organism evidence="2 3">
    <name type="scientific">Oopsacas minuta</name>
    <dbReference type="NCBI Taxonomy" id="111878"/>
    <lineage>
        <taxon>Eukaryota</taxon>
        <taxon>Metazoa</taxon>
        <taxon>Porifera</taxon>
        <taxon>Hexactinellida</taxon>
        <taxon>Hexasterophora</taxon>
        <taxon>Lyssacinosida</taxon>
        <taxon>Leucopsacidae</taxon>
        <taxon>Oopsacas</taxon>
    </lineage>
</organism>
<feature type="domain" description="DUF4371" evidence="1">
    <location>
        <begin position="191"/>
        <end position="351"/>
    </location>
</feature>
<proteinExistence type="predicted"/>
<evidence type="ECO:0000313" key="3">
    <source>
        <dbReference type="Proteomes" id="UP001165289"/>
    </source>
</evidence>
<dbReference type="Pfam" id="PF14291">
    <property type="entry name" value="DUF4371"/>
    <property type="match status" value="1"/>
</dbReference>
<gene>
    <name evidence="2" type="ORF">LOD99_8634</name>
</gene>
<protein>
    <submittedName>
        <fullName evidence="2">Zinc finger MYM-type protein 1-like</fullName>
    </submittedName>
</protein>
<dbReference type="PANTHER" id="PTHR45749">
    <property type="match status" value="1"/>
</dbReference>
<dbReference type="PANTHER" id="PTHR45749:SF37">
    <property type="entry name" value="OS05G0311600 PROTEIN"/>
    <property type="match status" value="1"/>
</dbReference>
<comment type="caution">
    <text evidence="2">The sequence shown here is derived from an EMBL/GenBank/DDBJ whole genome shotgun (WGS) entry which is preliminary data.</text>
</comment>
<dbReference type="AlphaFoldDB" id="A0AAV7JFS5"/>
<name>A0AAV7JFS5_9METZ</name>
<keyword evidence="3" id="KW-1185">Reference proteome</keyword>
<evidence type="ECO:0000259" key="1">
    <source>
        <dbReference type="Pfam" id="PF14291"/>
    </source>
</evidence>
<accession>A0AAV7JFS5</accession>